<evidence type="ECO:0000259" key="2">
    <source>
        <dbReference type="Pfam" id="PF03551"/>
    </source>
</evidence>
<dbReference type="PANTHER" id="PTHR43252">
    <property type="entry name" value="TRANSCRIPTIONAL REGULATOR YQJI"/>
    <property type="match status" value="1"/>
</dbReference>
<evidence type="ECO:0000313" key="4">
    <source>
        <dbReference type="Proteomes" id="UP001218579"/>
    </source>
</evidence>
<dbReference type="EMBL" id="JAQQKV010000001">
    <property type="protein sequence ID" value="MDC7674586.1"/>
    <property type="molecule type" value="Genomic_DNA"/>
</dbReference>
<protein>
    <submittedName>
        <fullName evidence="3">PadR family transcriptional regulator</fullName>
    </submittedName>
</protein>
<dbReference type="RefSeq" id="WP_272742914.1">
    <property type="nucleotide sequence ID" value="NZ_JAQQKV010000001.1"/>
</dbReference>
<evidence type="ECO:0000256" key="1">
    <source>
        <dbReference type="SAM" id="MobiDB-lite"/>
    </source>
</evidence>
<proteinExistence type="predicted"/>
<sequence>MNKFTHMRHGGTHPLRQRDDIFGGFGRGRQGRRGVKDSAADGRDGGRRGGRMFGHGGLRLVLLTYISEKPSHGYELIKAIEDKLDGAYSPSPGVVYPILTWIEELGYATVTATEDGRKRYSITEAGQAFLAENAEAVAESMSRLERGQAKSAGRPPQIVRAIENFKTALSLRLERQPLTSSEVDAIADILDDAAKKLERT</sequence>
<reference evidence="3 4" key="1">
    <citation type="submission" date="2023-01" db="EMBL/GenBank/DDBJ databases">
        <title>Novel species of the genus Asticcacaulis isolated from rivers.</title>
        <authorList>
            <person name="Lu H."/>
        </authorList>
    </citation>
    <scope>NUCLEOTIDE SEQUENCE [LARGE SCALE GENOMIC DNA]</scope>
    <source>
        <strain evidence="3 4">LKC15W</strain>
    </source>
</reference>
<organism evidence="3 4">
    <name type="scientific">Asticcacaulis machinosus</name>
    <dbReference type="NCBI Taxonomy" id="2984211"/>
    <lineage>
        <taxon>Bacteria</taxon>
        <taxon>Pseudomonadati</taxon>
        <taxon>Pseudomonadota</taxon>
        <taxon>Alphaproteobacteria</taxon>
        <taxon>Caulobacterales</taxon>
        <taxon>Caulobacteraceae</taxon>
        <taxon>Asticcacaulis</taxon>
    </lineage>
</organism>
<dbReference type="InterPro" id="IPR036390">
    <property type="entry name" value="WH_DNA-bd_sf"/>
</dbReference>
<accession>A0ABT5HE98</accession>
<keyword evidence="4" id="KW-1185">Reference proteome</keyword>
<feature type="region of interest" description="Disordered" evidence="1">
    <location>
        <begin position="1"/>
        <end position="50"/>
    </location>
</feature>
<gene>
    <name evidence="3" type="ORF">PQU98_00425</name>
</gene>
<dbReference type="InterPro" id="IPR036388">
    <property type="entry name" value="WH-like_DNA-bd_sf"/>
</dbReference>
<dbReference type="Proteomes" id="UP001218579">
    <property type="component" value="Unassembled WGS sequence"/>
</dbReference>
<dbReference type="SUPFAM" id="SSF46785">
    <property type="entry name" value="Winged helix' DNA-binding domain"/>
    <property type="match status" value="1"/>
</dbReference>
<dbReference type="PANTHER" id="PTHR43252:SF7">
    <property type="entry name" value="TRANSCRIPTIONAL REGULATOR YQJI"/>
    <property type="match status" value="1"/>
</dbReference>
<feature type="compositionally biased region" description="Basic and acidic residues" evidence="1">
    <location>
        <begin position="34"/>
        <end position="47"/>
    </location>
</feature>
<comment type="caution">
    <text evidence="3">The sequence shown here is derived from an EMBL/GenBank/DDBJ whole genome shotgun (WGS) entry which is preliminary data.</text>
</comment>
<dbReference type="Pfam" id="PF03551">
    <property type="entry name" value="PadR"/>
    <property type="match status" value="1"/>
</dbReference>
<evidence type="ECO:0000313" key="3">
    <source>
        <dbReference type="EMBL" id="MDC7674586.1"/>
    </source>
</evidence>
<feature type="domain" description="Transcription regulator PadR N-terminal" evidence="2">
    <location>
        <begin position="62"/>
        <end position="132"/>
    </location>
</feature>
<name>A0ABT5HE98_9CAUL</name>
<dbReference type="InterPro" id="IPR005149">
    <property type="entry name" value="Tscrpt_reg_PadR_N"/>
</dbReference>
<dbReference type="Gene3D" id="1.10.10.10">
    <property type="entry name" value="Winged helix-like DNA-binding domain superfamily/Winged helix DNA-binding domain"/>
    <property type="match status" value="1"/>
</dbReference>
<feature type="compositionally biased region" description="Basic residues" evidence="1">
    <location>
        <begin position="1"/>
        <end position="11"/>
    </location>
</feature>